<feature type="non-terminal residue" evidence="2">
    <location>
        <position position="1"/>
    </location>
</feature>
<feature type="compositionally biased region" description="Low complexity" evidence="1">
    <location>
        <begin position="36"/>
        <end position="46"/>
    </location>
</feature>
<name>A0A6J4UZE5_9BACT</name>
<feature type="compositionally biased region" description="Basic and acidic residues" evidence="1">
    <location>
        <begin position="1"/>
        <end position="14"/>
    </location>
</feature>
<reference evidence="2" key="1">
    <citation type="submission" date="2020-02" db="EMBL/GenBank/DDBJ databases">
        <authorList>
            <person name="Meier V. D."/>
        </authorList>
    </citation>
    <scope>NUCLEOTIDE SEQUENCE</scope>
    <source>
        <strain evidence="2">AVDCRST_MAG73</strain>
    </source>
</reference>
<protein>
    <submittedName>
        <fullName evidence="2">Uncharacterized protein</fullName>
    </submittedName>
</protein>
<evidence type="ECO:0000256" key="1">
    <source>
        <dbReference type="SAM" id="MobiDB-lite"/>
    </source>
</evidence>
<feature type="region of interest" description="Disordered" evidence="1">
    <location>
        <begin position="1"/>
        <end position="75"/>
    </location>
</feature>
<proteinExistence type="predicted"/>
<gene>
    <name evidence="2" type="ORF">AVDCRST_MAG73-4082</name>
</gene>
<feature type="compositionally biased region" description="Basic and acidic residues" evidence="1">
    <location>
        <begin position="49"/>
        <end position="61"/>
    </location>
</feature>
<evidence type="ECO:0000313" key="2">
    <source>
        <dbReference type="EMBL" id="CAA9565106.1"/>
    </source>
</evidence>
<sequence>GQPLGDRRVADEAWRAGGAAAGPRQGGAGPRRRPRAVPGARRPLGASRSARDAGQRRDRPPPVRRGRLPAGRGLVDAVARRRVRAGGRAGQTALPGVECRTAGSATGVGSSL</sequence>
<accession>A0A6J4UZE5</accession>
<feature type="non-terminal residue" evidence="2">
    <location>
        <position position="112"/>
    </location>
</feature>
<organism evidence="2">
    <name type="scientific">uncultured Thermomicrobiales bacterium</name>
    <dbReference type="NCBI Taxonomy" id="1645740"/>
    <lineage>
        <taxon>Bacteria</taxon>
        <taxon>Pseudomonadati</taxon>
        <taxon>Thermomicrobiota</taxon>
        <taxon>Thermomicrobia</taxon>
        <taxon>Thermomicrobiales</taxon>
        <taxon>environmental samples</taxon>
    </lineage>
</organism>
<dbReference type="AlphaFoldDB" id="A0A6J4UZE5"/>
<dbReference type="EMBL" id="CADCWE010000263">
    <property type="protein sequence ID" value="CAA9565106.1"/>
    <property type="molecule type" value="Genomic_DNA"/>
</dbReference>